<dbReference type="Pfam" id="PF02738">
    <property type="entry name" value="MoCoBD_1"/>
    <property type="match status" value="1"/>
</dbReference>
<gene>
    <name evidence="2" type="ORF">B5D82_01270</name>
</gene>
<keyword evidence="3" id="KW-1185">Reference proteome</keyword>
<accession>A0A222G4J7</accession>
<dbReference type="InterPro" id="IPR046867">
    <property type="entry name" value="AldOxase/xan_DH_MoCoBD2"/>
</dbReference>
<dbReference type="PIRSF" id="PIRSF036389">
    <property type="entry name" value="IOR_B"/>
    <property type="match status" value="1"/>
</dbReference>
<dbReference type="RefSeq" id="WP_094122751.1">
    <property type="nucleotide sequence ID" value="NZ_CP020465.1"/>
</dbReference>
<dbReference type="Proteomes" id="UP000202259">
    <property type="component" value="Chromosome"/>
</dbReference>
<dbReference type="InterPro" id="IPR000674">
    <property type="entry name" value="Ald_Oxase/Xan_DH_a/b"/>
</dbReference>
<dbReference type="PANTHER" id="PTHR47495">
    <property type="entry name" value="ALDEHYDE DEHYDROGENASE"/>
    <property type="match status" value="1"/>
</dbReference>
<evidence type="ECO:0000313" key="2">
    <source>
        <dbReference type="EMBL" id="ASP46523.1"/>
    </source>
</evidence>
<dbReference type="Gene3D" id="3.90.1170.50">
    <property type="entry name" value="Aldehyde oxidase/xanthine dehydrogenase, a/b hammerhead"/>
    <property type="match status" value="1"/>
</dbReference>
<dbReference type="AlphaFoldDB" id="A0A222G4J7"/>
<proteinExistence type="predicted"/>
<dbReference type="GO" id="GO:0016491">
    <property type="term" value="F:oxidoreductase activity"/>
    <property type="evidence" value="ECO:0007669"/>
    <property type="project" value="InterPro"/>
</dbReference>
<sequence>MTMKNIKDAKNNVSLSRRRFLVGTVSGSLLMAFAPLVSAAGLSKSPQETLKNKLFSPTVWFEINPLGEININIAKAEMGQHVGTALARVVADELGADWSKVSITHVDTDPKWGYMVTGGSWSVFQSFKPLSQAGAAGRIALIEAAAKILNCPVEECSVENGAVLCKESSISFGDIVAKGTFNRTFTPEEINALPLKPASKRTLVGKPSSALDIPAKTNGSAVYGIDIELKGMVYARPIIPPTRYGSKVTNVDDSAAQKVKGYLGYHILQDPSDNIQGWVAVEADTYYGAIKAADALEVSYKAGKTAKVSEDDILKEGARLVADESEGGLFVDDGDFVAASDKAANTIDAVYRTHTALHFALEPVNATVEEKDGHWHVYTGNQWQSLTLPAIAKALQVSDENVVMHQQYLGGGFGRRLFGDYAIPAVLTAKAIGKPVKMVFTREDDSRFDQPRSPSVVSFKALFDQNNKFTGMEHALAAGWPTLTMAPGFMPESLDKKIRVDLLSTSGADHWYSMENHRIRAINNKLAQQTILPGWLRSVGQGWIIWGLESFIDEIAHQVKADPIDFRLSMLDGLGKQAGKAPESVGGAKRLANVLTILKQKTKNVKLAENEAIGVAVSAGQERTMPAWMACAAQVHVEPSSGKITVKKLTMIVDAGVIVHPDGALAQVQGSMLWGTSLALHEQSPIENGQVSNLNLNTYSPLRMNDVPELDIEFVESEEFPVGLGEPGVVSIAPAIANAIFQITGVRVRDLPITSAAIKNA</sequence>
<protein>
    <submittedName>
        <fullName evidence="2">Aldehyde dehydrogenase</fullName>
    </submittedName>
</protein>
<dbReference type="PROSITE" id="PS51318">
    <property type="entry name" value="TAT"/>
    <property type="match status" value="1"/>
</dbReference>
<dbReference type="SUPFAM" id="SSF56003">
    <property type="entry name" value="Molybdenum cofactor-binding domain"/>
    <property type="match status" value="2"/>
</dbReference>
<name>A0A222G4J7_9GAMM</name>
<dbReference type="InterPro" id="IPR012368">
    <property type="entry name" value="OxRdtase_Mopterin-bd_su_IorB"/>
</dbReference>
<dbReference type="InterPro" id="IPR008274">
    <property type="entry name" value="AldOxase/xan_DH_MoCoBD1"/>
</dbReference>
<evidence type="ECO:0000313" key="3">
    <source>
        <dbReference type="Proteomes" id="UP000202259"/>
    </source>
</evidence>
<dbReference type="OrthoDB" id="9767994at2"/>
<dbReference type="InterPro" id="IPR037165">
    <property type="entry name" value="AldOxase/xan_DH_Mopterin-bd_sf"/>
</dbReference>
<dbReference type="InterPro" id="IPR036856">
    <property type="entry name" value="Ald_Oxase/Xan_DH_a/b_sf"/>
</dbReference>
<dbReference type="SMART" id="SM01008">
    <property type="entry name" value="Ald_Xan_dh_C"/>
    <property type="match status" value="1"/>
</dbReference>
<organism evidence="2 3">
    <name type="scientific">Cognaticolwellia beringensis</name>
    <dbReference type="NCBI Taxonomy" id="1967665"/>
    <lineage>
        <taxon>Bacteria</taxon>
        <taxon>Pseudomonadati</taxon>
        <taxon>Pseudomonadota</taxon>
        <taxon>Gammaproteobacteria</taxon>
        <taxon>Alteromonadales</taxon>
        <taxon>Colwelliaceae</taxon>
        <taxon>Cognaticolwellia</taxon>
    </lineage>
</organism>
<dbReference type="InterPro" id="IPR052516">
    <property type="entry name" value="N-heterocyclic_Hydroxylase"/>
</dbReference>
<dbReference type="InterPro" id="IPR006311">
    <property type="entry name" value="TAT_signal"/>
</dbReference>
<dbReference type="KEGG" id="cber:B5D82_01270"/>
<dbReference type="Gene3D" id="3.30.365.10">
    <property type="entry name" value="Aldehyde oxidase/xanthine dehydrogenase, molybdopterin binding domain"/>
    <property type="match status" value="4"/>
</dbReference>
<reference evidence="2 3" key="1">
    <citation type="submission" date="2017-08" db="EMBL/GenBank/DDBJ databases">
        <title>Complete genome of Colwellia sp. NB097-1, a psychrophile bacterium ioslated from Bering Sea.</title>
        <authorList>
            <person name="Chen X."/>
        </authorList>
    </citation>
    <scope>NUCLEOTIDE SEQUENCE [LARGE SCALE GENOMIC DNA]</scope>
    <source>
        <strain evidence="2 3">NB097-1</strain>
    </source>
</reference>
<feature type="domain" description="Aldehyde oxidase/xanthine dehydrogenase a/b hammerhead" evidence="1">
    <location>
        <begin position="218"/>
        <end position="304"/>
    </location>
</feature>
<dbReference type="PANTHER" id="PTHR47495:SF2">
    <property type="entry name" value="ALDEHYDE DEHYDROGENASE"/>
    <property type="match status" value="1"/>
</dbReference>
<dbReference type="SUPFAM" id="SSF54665">
    <property type="entry name" value="CO dehydrogenase molybdoprotein N-domain-like"/>
    <property type="match status" value="1"/>
</dbReference>
<dbReference type="Pfam" id="PF20256">
    <property type="entry name" value="MoCoBD_2"/>
    <property type="match status" value="2"/>
</dbReference>
<dbReference type="EMBL" id="CP020465">
    <property type="protein sequence ID" value="ASP46523.1"/>
    <property type="molecule type" value="Genomic_DNA"/>
</dbReference>
<evidence type="ECO:0000259" key="1">
    <source>
        <dbReference type="SMART" id="SM01008"/>
    </source>
</evidence>